<proteinExistence type="predicted"/>
<keyword evidence="2" id="KW-1185">Reference proteome</keyword>
<accession>A0ABR4IUF1</accession>
<dbReference type="PANTHER" id="PTHR47657">
    <property type="entry name" value="STEROL REGULATORY ELEMENT-BINDING PROTEIN ECM22"/>
    <property type="match status" value="1"/>
</dbReference>
<sequence>MKLHQREIHGRRELSDLASFARPVKLQTFFRGTKLRYFEVTPLSESDSTIDYDDAEEEEDSSVDVDTAIPLPLPNLDLETLTYFHHFTTATSLTLPVAGDEQSATQNWQTDVVLHALQRQWLMCGLLAISACHLAVLVEDASIRQAHRERSAQFFSAFSAEWEAMKVSKGMSEDKDAMRAGAQIACILRCVHWTPGSTVDPAAVSQLQLFMATIRSFDPDAVSFQSNIHHHVQTVPKNVVEAFNRLHTLPALMAETFSRPDNVQDVLATLTAIAMLIECCDMSFSSSGMGAAWHSMTMWLVRVPEHFNELTRRNSPSALVVIGYWEAILVKRAEDCGCWFLKGLQMAEQVKLELKLGLELGCQALGVPEVVASLLP</sequence>
<dbReference type="PANTHER" id="PTHR47657:SF3">
    <property type="entry name" value="ORSELLINIC ACID_F9775 BIOSYNTHESIS CLUSTER PROTEIN D-RELATED"/>
    <property type="match status" value="1"/>
</dbReference>
<gene>
    <name evidence="1" type="ORF">BDW59DRAFT_140138</name>
</gene>
<dbReference type="Proteomes" id="UP001610335">
    <property type="component" value="Unassembled WGS sequence"/>
</dbReference>
<evidence type="ECO:0000313" key="2">
    <source>
        <dbReference type="Proteomes" id="UP001610335"/>
    </source>
</evidence>
<organism evidence="1 2">
    <name type="scientific">Aspergillus cavernicola</name>
    <dbReference type="NCBI Taxonomy" id="176166"/>
    <lineage>
        <taxon>Eukaryota</taxon>
        <taxon>Fungi</taxon>
        <taxon>Dikarya</taxon>
        <taxon>Ascomycota</taxon>
        <taxon>Pezizomycotina</taxon>
        <taxon>Eurotiomycetes</taxon>
        <taxon>Eurotiomycetidae</taxon>
        <taxon>Eurotiales</taxon>
        <taxon>Aspergillaceae</taxon>
        <taxon>Aspergillus</taxon>
        <taxon>Aspergillus subgen. Nidulantes</taxon>
    </lineage>
</organism>
<evidence type="ECO:0000313" key="1">
    <source>
        <dbReference type="EMBL" id="KAL2831400.1"/>
    </source>
</evidence>
<dbReference type="InterPro" id="IPR052400">
    <property type="entry name" value="Zn2-C6_fungal_TF"/>
</dbReference>
<protein>
    <recommendedName>
        <fullName evidence="3">Fungal-specific transcription factor domain-containing protein</fullName>
    </recommendedName>
</protein>
<evidence type="ECO:0008006" key="3">
    <source>
        <dbReference type="Google" id="ProtNLM"/>
    </source>
</evidence>
<dbReference type="EMBL" id="JBFXLS010000009">
    <property type="protein sequence ID" value="KAL2831400.1"/>
    <property type="molecule type" value="Genomic_DNA"/>
</dbReference>
<reference evidence="1 2" key="1">
    <citation type="submission" date="2024-07" db="EMBL/GenBank/DDBJ databases">
        <title>Section-level genome sequencing and comparative genomics of Aspergillus sections Usti and Cavernicolus.</title>
        <authorList>
            <consortium name="Lawrence Berkeley National Laboratory"/>
            <person name="Nybo J.L."/>
            <person name="Vesth T.C."/>
            <person name="Theobald S."/>
            <person name="Frisvad J.C."/>
            <person name="Larsen T.O."/>
            <person name="Kjaerboelling I."/>
            <person name="Rothschild-Mancinelli K."/>
            <person name="Lyhne E.K."/>
            <person name="Kogle M.E."/>
            <person name="Barry K."/>
            <person name="Clum A."/>
            <person name="Na H."/>
            <person name="Ledsgaard L."/>
            <person name="Lin J."/>
            <person name="Lipzen A."/>
            <person name="Kuo A."/>
            <person name="Riley R."/>
            <person name="Mondo S."/>
            <person name="LaButti K."/>
            <person name="Haridas S."/>
            <person name="Pangalinan J."/>
            <person name="Salamov A.A."/>
            <person name="Simmons B.A."/>
            <person name="Magnuson J.K."/>
            <person name="Chen J."/>
            <person name="Drula E."/>
            <person name="Henrissat B."/>
            <person name="Wiebenga A."/>
            <person name="Lubbers R.J."/>
            <person name="Gomes A.C."/>
            <person name="Makela M.R."/>
            <person name="Stajich J."/>
            <person name="Grigoriev I.V."/>
            <person name="Mortensen U.H."/>
            <person name="De vries R.P."/>
            <person name="Baker S.E."/>
            <person name="Andersen M.R."/>
        </authorList>
    </citation>
    <scope>NUCLEOTIDE SEQUENCE [LARGE SCALE GENOMIC DNA]</scope>
    <source>
        <strain evidence="1 2">CBS 600.67</strain>
    </source>
</reference>
<name>A0ABR4IUF1_9EURO</name>
<comment type="caution">
    <text evidence="1">The sequence shown here is derived from an EMBL/GenBank/DDBJ whole genome shotgun (WGS) entry which is preliminary data.</text>
</comment>